<evidence type="ECO:0000313" key="2">
    <source>
        <dbReference type="Proteomes" id="UP000515450"/>
    </source>
</evidence>
<dbReference type="Proteomes" id="UP000515450">
    <property type="component" value="Chromosome"/>
</dbReference>
<accession>A0A7G5E1R3</accession>
<protein>
    <submittedName>
        <fullName evidence="1">Uncharacterized protein</fullName>
    </submittedName>
</protein>
<dbReference type="EMBL" id="CP058555">
    <property type="protein sequence ID" value="QMV67938.1"/>
    <property type="molecule type" value="Genomic_DNA"/>
</dbReference>
<reference evidence="1 2" key="1">
    <citation type="journal article" date="2020" name="G3 (Bethesda)">
        <title>CeMbio - The Caenorhabditis elegans Microbiome Resource.</title>
        <authorList>
            <person name="Dirksen P."/>
            <person name="Assie A."/>
            <person name="Zimmermann J."/>
            <person name="Zhang F."/>
            <person name="Tietje A.M."/>
            <person name="Marsh S.A."/>
            <person name="Felix M.A."/>
            <person name="Shapira M."/>
            <person name="Kaleta C."/>
            <person name="Schulenburg H."/>
            <person name="Samuel B."/>
        </authorList>
    </citation>
    <scope>NUCLEOTIDE SEQUENCE [LARGE SCALE GENOMIC DNA]</scope>
    <source>
        <strain evidence="1 2">BIGb0170</strain>
    </source>
</reference>
<gene>
    <name evidence="1" type="ORF">HS960_09835</name>
</gene>
<dbReference type="AlphaFoldDB" id="A0A7G5E1R3"/>
<name>A0A7G5E1R3_9SPHI</name>
<proteinExistence type="predicted"/>
<keyword evidence="2" id="KW-1185">Reference proteome</keyword>
<sequence length="209" mass="24266">MIISHLILVEIDTDSSTIALKIKDLKSVKFDYYSNAKYNKSFAVCTNSKHLALSIKSGIEALILDDIIENFNGAKYSISALDKVIRGCNFYKSEIPSIEIVRNIKVLENVEIPQIDTYNGALDFYKNCDLIMKQIDELLYNGAKFSKNNRKNGKSIIHNRNLPILDQLNLEWVYNKDNDIVFDNIGLAKWKREGQFKHYRRVIEMKYFR</sequence>
<organism evidence="1 2">
    <name type="scientific">Sphingobacterium paramultivorum</name>
    <dbReference type="NCBI Taxonomy" id="2886510"/>
    <lineage>
        <taxon>Bacteria</taxon>
        <taxon>Pseudomonadati</taxon>
        <taxon>Bacteroidota</taxon>
        <taxon>Sphingobacteriia</taxon>
        <taxon>Sphingobacteriales</taxon>
        <taxon>Sphingobacteriaceae</taxon>
        <taxon>Sphingobacterium</taxon>
    </lineage>
</organism>
<evidence type="ECO:0000313" key="1">
    <source>
        <dbReference type="EMBL" id="QMV67938.1"/>
    </source>
</evidence>
<dbReference type="RefSeq" id="WP_182332423.1">
    <property type="nucleotide sequence ID" value="NZ_CP058555.1"/>
</dbReference>